<dbReference type="AlphaFoldDB" id="A0A6J4JZS3"/>
<accession>A0A6J4JZS3</accession>
<protein>
    <submittedName>
        <fullName evidence="1">Uncharacterized protein</fullName>
    </submittedName>
</protein>
<organism evidence="1">
    <name type="scientific">uncultured Mycobacteriales bacterium</name>
    <dbReference type="NCBI Taxonomy" id="581187"/>
    <lineage>
        <taxon>Bacteria</taxon>
        <taxon>Bacillati</taxon>
        <taxon>Actinomycetota</taxon>
        <taxon>Actinomycetes</taxon>
        <taxon>Mycobacteriales</taxon>
        <taxon>environmental samples</taxon>
    </lineage>
</organism>
<dbReference type="EMBL" id="CADCTP010000426">
    <property type="protein sequence ID" value="CAA9291578.1"/>
    <property type="molecule type" value="Genomic_DNA"/>
</dbReference>
<sequence>MRRFRLDGLPPGDPGPETVIRQVFWRLGDGWTLRLRREGPPDAAPTDTLAVRRPGAGWEFVLAAEPAAGLFRAGAGHRTVATRRAYGPWTVLEYHWENEGLILATGTAAAPGWPDVTGQDAYEDESLAFRPFRDWAAPSR</sequence>
<proteinExistence type="predicted"/>
<evidence type="ECO:0000313" key="1">
    <source>
        <dbReference type="EMBL" id="CAA9291578.1"/>
    </source>
</evidence>
<reference evidence="1" key="1">
    <citation type="submission" date="2020-02" db="EMBL/GenBank/DDBJ databases">
        <authorList>
            <person name="Meier V. D."/>
        </authorList>
    </citation>
    <scope>NUCLEOTIDE SEQUENCE</scope>
    <source>
        <strain evidence="1">AVDCRST_MAG41</strain>
    </source>
</reference>
<gene>
    <name evidence="1" type="ORF">AVDCRST_MAG41-4408</name>
</gene>
<name>A0A6J4JZS3_9ACTN</name>